<evidence type="ECO:0000256" key="1">
    <source>
        <dbReference type="SAM" id="MobiDB-lite"/>
    </source>
</evidence>
<keyword evidence="2" id="KW-1185">Reference proteome</keyword>
<evidence type="ECO:0000313" key="2">
    <source>
        <dbReference type="Proteomes" id="UP000504610"/>
    </source>
</evidence>
<feature type="compositionally biased region" description="Basic and acidic residues" evidence="1">
    <location>
        <begin position="76"/>
        <end position="87"/>
    </location>
</feature>
<dbReference type="GeneID" id="108826384"/>
<name>A0A9W3CGW1_RAPSA</name>
<dbReference type="PANTHER" id="PTHR36811:SF2">
    <property type="entry name" value="OS08G0444440 PROTEIN"/>
    <property type="match status" value="1"/>
</dbReference>
<sequence>MNMEGANRTLLVARKKPKRKISKRLVRSIATYLKSDAYLYAPPFSDLSPLPPKIHTLPPCHSESSKAEDLPCADSRNPRSDIAEHTLHNGRISSSKRSLVILDGQRTEVSR</sequence>
<reference evidence="3" key="2">
    <citation type="submission" date="2025-08" db="UniProtKB">
        <authorList>
            <consortium name="RefSeq"/>
        </authorList>
    </citation>
    <scope>IDENTIFICATION</scope>
    <source>
        <tissue evidence="3">Leaf</tissue>
    </source>
</reference>
<evidence type="ECO:0000313" key="3">
    <source>
        <dbReference type="RefSeq" id="XP_056850666.1"/>
    </source>
</evidence>
<feature type="region of interest" description="Disordered" evidence="1">
    <location>
        <begin position="55"/>
        <end position="89"/>
    </location>
</feature>
<dbReference type="OrthoDB" id="1080856at2759"/>
<proteinExistence type="predicted"/>
<reference evidence="2" key="1">
    <citation type="journal article" date="2019" name="Database">
        <title>The radish genome database (RadishGD): an integrated information resource for radish genomics.</title>
        <authorList>
            <person name="Yu H.J."/>
            <person name="Baek S."/>
            <person name="Lee Y.J."/>
            <person name="Cho A."/>
            <person name="Mun J.H."/>
        </authorList>
    </citation>
    <scope>NUCLEOTIDE SEQUENCE [LARGE SCALE GENOMIC DNA]</scope>
    <source>
        <strain evidence="2">cv. WK10039</strain>
    </source>
</reference>
<dbReference type="RefSeq" id="XP_056850666.1">
    <property type="nucleotide sequence ID" value="XM_056994686.1"/>
</dbReference>
<accession>A0A9W3CGW1</accession>
<dbReference type="KEGG" id="rsz:108826384"/>
<gene>
    <name evidence="3" type="primary">LOC108826384</name>
</gene>
<dbReference type="Proteomes" id="UP000504610">
    <property type="component" value="Chromosome 9"/>
</dbReference>
<protein>
    <submittedName>
        <fullName evidence="3">Uncharacterized protein LOC108826384</fullName>
    </submittedName>
</protein>
<organism evidence="2 3">
    <name type="scientific">Raphanus sativus</name>
    <name type="common">Radish</name>
    <name type="synonym">Raphanus raphanistrum var. sativus</name>
    <dbReference type="NCBI Taxonomy" id="3726"/>
    <lineage>
        <taxon>Eukaryota</taxon>
        <taxon>Viridiplantae</taxon>
        <taxon>Streptophyta</taxon>
        <taxon>Embryophyta</taxon>
        <taxon>Tracheophyta</taxon>
        <taxon>Spermatophyta</taxon>
        <taxon>Magnoliopsida</taxon>
        <taxon>eudicotyledons</taxon>
        <taxon>Gunneridae</taxon>
        <taxon>Pentapetalae</taxon>
        <taxon>rosids</taxon>
        <taxon>malvids</taxon>
        <taxon>Brassicales</taxon>
        <taxon>Brassicaceae</taxon>
        <taxon>Brassiceae</taxon>
        <taxon>Raphanus</taxon>
    </lineage>
</organism>
<dbReference type="PANTHER" id="PTHR36811">
    <property type="entry name" value="OS08G0444440 PROTEIN"/>
    <property type="match status" value="1"/>
</dbReference>
<dbReference type="AlphaFoldDB" id="A0A9W3CGW1"/>